<dbReference type="PIRSF" id="PIRSF017393">
    <property type="entry name" value="MTase_SAV2177"/>
    <property type="match status" value="1"/>
</dbReference>
<proteinExistence type="predicted"/>
<gene>
    <name evidence="1" type="ORF">NCTC13184_03487</name>
</gene>
<dbReference type="SUPFAM" id="SSF53335">
    <property type="entry name" value="S-adenosyl-L-methionine-dependent methyltransferases"/>
    <property type="match status" value="1"/>
</dbReference>
<name>A0A378WWF0_9NOCA</name>
<dbReference type="Gene3D" id="3.40.50.150">
    <property type="entry name" value="Vaccinia Virus protein VP39"/>
    <property type="match status" value="1"/>
</dbReference>
<accession>A0A378WWF0</accession>
<dbReference type="Proteomes" id="UP000255082">
    <property type="component" value="Unassembled WGS sequence"/>
</dbReference>
<dbReference type="GO" id="GO:0008168">
    <property type="term" value="F:methyltransferase activity"/>
    <property type="evidence" value="ECO:0007669"/>
    <property type="project" value="UniProtKB-KW"/>
</dbReference>
<dbReference type="InterPro" id="IPR029063">
    <property type="entry name" value="SAM-dependent_MTases_sf"/>
</dbReference>
<keyword evidence="1" id="KW-0489">Methyltransferase</keyword>
<reference evidence="1 2" key="1">
    <citation type="submission" date="2018-06" db="EMBL/GenBank/DDBJ databases">
        <authorList>
            <consortium name="Pathogen Informatics"/>
            <person name="Doyle S."/>
        </authorList>
    </citation>
    <scope>NUCLEOTIDE SEQUENCE [LARGE SCALE GENOMIC DNA]</scope>
    <source>
        <strain evidence="1 2">NCTC13184</strain>
    </source>
</reference>
<dbReference type="EMBL" id="UGRU01000001">
    <property type="protein sequence ID" value="SUA44965.1"/>
    <property type="molecule type" value="Genomic_DNA"/>
</dbReference>
<sequence>MATVEIDTSKPHTARMYDFYLGGKDNYEVDREHAARVASVFPSVGVAARVNRGFMHRATRFLVEQDVRQFLDIGTGIPTEPNLHQVAQADAPESRVVYVDNDPTVLAHARALLVSSEEGCTAYVDADVTTPRAILDAPDLRSTLDLSRPVAVSLIALLHFIPDSQGPSQILAALMEAVPSGSYLVLSHATTDFDPDTFARITQIYADGGIAAQFRSRAEFSAFFTGLELVAPGVEVPHRWRPEATSIEGDDLDARVSFYAGVARKP</sequence>
<dbReference type="InterPro" id="IPR006764">
    <property type="entry name" value="SAM_dep_MeTrfase_SAV2177_type"/>
</dbReference>
<dbReference type="AlphaFoldDB" id="A0A378WWF0"/>
<organism evidence="1 2">
    <name type="scientific">Nocardia africana</name>
    <dbReference type="NCBI Taxonomy" id="134964"/>
    <lineage>
        <taxon>Bacteria</taxon>
        <taxon>Bacillati</taxon>
        <taxon>Actinomycetota</taxon>
        <taxon>Actinomycetes</taxon>
        <taxon>Mycobacteriales</taxon>
        <taxon>Nocardiaceae</taxon>
        <taxon>Nocardia</taxon>
    </lineage>
</organism>
<evidence type="ECO:0000313" key="2">
    <source>
        <dbReference type="Proteomes" id="UP000255082"/>
    </source>
</evidence>
<dbReference type="GO" id="GO:0032259">
    <property type="term" value="P:methylation"/>
    <property type="evidence" value="ECO:0007669"/>
    <property type="project" value="UniProtKB-KW"/>
</dbReference>
<keyword evidence="1" id="KW-0808">Transferase</keyword>
<dbReference type="Pfam" id="PF04672">
    <property type="entry name" value="Methyltransf_19"/>
    <property type="match status" value="1"/>
</dbReference>
<dbReference type="RefSeq" id="WP_062964183.1">
    <property type="nucleotide sequence ID" value="NZ_JAJFOE010000001.1"/>
</dbReference>
<protein>
    <submittedName>
        <fullName evidence="1">S-adenosyl methyltransferase</fullName>
    </submittedName>
</protein>
<dbReference type="OrthoDB" id="4134439at2"/>
<evidence type="ECO:0000313" key="1">
    <source>
        <dbReference type="EMBL" id="SUA44965.1"/>
    </source>
</evidence>